<reference evidence="2 3" key="1">
    <citation type="submission" date="2017-09" db="EMBL/GenBank/DDBJ databases">
        <authorList>
            <person name="Ehlers B."/>
            <person name="Leendertz F.H."/>
        </authorList>
    </citation>
    <scope>NUCLEOTIDE SEQUENCE [LARGE SCALE GENOMIC DNA]</scope>
    <source>
        <strain evidence="2 3">CGMCC 4.6857</strain>
    </source>
</reference>
<proteinExistence type="predicted"/>
<dbReference type="Proteomes" id="UP000219612">
    <property type="component" value="Unassembled WGS sequence"/>
</dbReference>
<organism evidence="2 3">
    <name type="scientific">Paractinoplanes atraurantiacus</name>
    <dbReference type="NCBI Taxonomy" id="1036182"/>
    <lineage>
        <taxon>Bacteria</taxon>
        <taxon>Bacillati</taxon>
        <taxon>Actinomycetota</taxon>
        <taxon>Actinomycetes</taxon>
        <taxon>Micromonosporales</taxon>
        <taxon>Micromonosporaceae</taxon>
        <taxon>Paractinoplanes</taxon>
    </lineage>
</organism>
<evidence type="ECO:0000256" key="1">
    <source>
        <dbReference type="SAM" id="Phobius"/>
    </source>
</evidence>
<evidence type="ECO:0000313" key="3">
    <source>
        <dbReference type="Proteomes" id="UP000219612"/>
    </source>
</evidence>
<feature type="transmembrane region" description="Helical" evidence="1">
    <location>
        <begin position="132"/>
        <end position="152"/>
    </location>
</feature>
<dbReference type="AlphaFoldDB" id="A0A285JZZ7"/>
<keyword evidence="1" id="KW-0472">Membrane</keyword>
<keyword evidence="1" id="KW-1133">Transmembrane helix</keyword>
<keyword evidence="3" id="KW-1185">Reference proteome</keyword>
<dbReference type="EMBL" id="OBDY01000028">
    <property type="protein sequence ID" value="SNY65337.1"/>
    <property type="molecule type" value="Genomic_DNA"/>
</dbReference>
<sequence length="153" mass="16183">MSPYHAAMAQTAEEWLEGQADRALARQRAQVDTAKLLATFAAGIAGALVATALQVGVPEGLDWAAAWLLLVTFAGVLGVIAVDRVAEADHDKVLGLQVLRGWSQEDLLVELRVAELKAVYSNDEVVRLVRSVLAVELLLALATGIVAATSLLT</sequence>
<feature type="transmembrane region" description="Helical" evidence="1">
    <location>
        <begin position="63"/>
        <end position="82"/>
    </location>
</feature>
<gene>
    <name evidence="2" type="ORF">SAMN05421748_12829</name>
</gene>
<protein>
    <submittedName>
        <fullName evidence="2">Uncharacterized protein</fullName>
    </submittedName>
</protein>
<evidence type="ECO:0000313" key="2">
    <source>
        <dbReference type="EMBL" id="SNY65337.1"/>
    </source>
</evidence>
<keyword evidence="1" id="KW-0812">Transmembrane</keyword>
<feature type="transmembrane region" description="Helical" evidence="1">
    <location>
        <begin position="36"/>
        <end position="57"/>
    </location>
</feature>
<accession>A0A285JZZ7</accession>
<name>A0A285JZZ7_9ACTN</name>